<sequence>MGFLENILGGGQESERDYRDFVNRYEQGSPYEGYSDDEVASRYQQVSRQLPDDIYQESAHEAFNRMSPQERMQFGRYLQQQTRQQNYNFPDLDGDGQDDRYQDPGYLARATGQIHRQQPDLLGQLLGGAAGMIGGNPQGNVFSNPLAKGAMAGIAAMAVKKLMERRGGNRGQYGNVRPASEDPYGDPGDYYGNVRPASEDPYGDPGDRGRW</sequence>
<gene>
    <name evidence="2" type="ORF">UH38_16560</name>
</gene>
<dbReference type="PATRIC" id="fig|1618023.3.peg.357"/>
<dbReference type="EMBL" id="JYON01000019">
    <property type="protein sequence ID" value="KJH70673.1"/>
    <property type="molecule type" value="Genomic_DNA"/>
</dbReference>
<accession>A0A0D8ZPE7</accession>
<organism evidence="2 3">
    <name type="scientific">Aliterella atlantica CENA595</name>
    <dbReference type="NCBI Taxonomy" id="1618023"/>
    <lineage>
        <taxon>Bacteria</taxon>
        <taxon>Bacillati</taxon>
        <taxon>Cyanobacteriota</taxon>
        <taxon>Cyanophyceae</taxon>
        <taxon>Chroococcidiopsidales</taxon>
        <taxon>Aliterellaceae</taxon>
        <taxon>Aliterella</taxon>
    </lineage>
</organism>
<dbReference type="STRING" id="1618023.UH38_16560"/>
<reference evidence="2 3" key="1">
    <citation type="submission" date="2015-02" db="EMBL/GenBank/DDBJ databases">
        <title>Draft genome of a novel marine cyanobacterium (Chroococcales) isolated from South Atlantic Ocean.</title>
        <authorList>
            <person name="Rigonato J."/>
            <person name="Alvarenga D.O."/>
            <person name="Branco L.H."/>
            <person name="Varani A.M."/>
            <person name="Brandini F.P."/>
            <person name="Fiore M.F."/>
        </authorList>
    </citation>
    <scope>NUCLEOTIDE SEQUENCE [LARGE SCALE GENOMIC DNA]</scope>
    <source>
        <strain evidence="2 3">CENA595</strain>
    </source>
</reference>
<protein>
    <submittedName>
        <fullName evidence="2">Uncharacterized protein</fullName>
    </submittedName>
</protein>
<dbReference type="Proteomes" id="UP000032452">
    <property type="component" value="Unassembled WGS sequence"/>
</dbReference>
<evidence type="ECO:0000313" key="2">
    <source>
        <dbReference type="EMBL" id="KJH70673.1"/>
    </source>
</evidence>
<evidence type="ECO:0000313" key="3">
    <source>
        <dbReference type="Proteomes" id="UP000032452"/>
    </source>
</evidence>
<evidence type="ECO:0000256" key="1">
    <source>
        <dbReference type="SAM" id="MobiDB-lite"/>
    </source>
</evidence>
<keyword evidence="3" id="KW-1185">Reference proteome</keyword>
<dbReference type="RefSeq" id="WP_045055790.1">
    <property type="nucleotide sequence ID" value="NZ_CAWMDP010000006.1"/>
</dbReference>
<comment type="caution">
    <text evidence="2">The sequence shown here is derived from an EMBL/GenBank/DDBJ whole genome shotgun (WGS) entry which is preliminary data.</text>
</comment>
<proteinExistence type="predicted"/>
<dbReference type="OrthoDB" id="8230641at2"/>
<name>A0A0D8ZPE7_9CYAN</name>
<feature type="region of interest" description="Disordered" evidence="1">
    <location>
        <begin position="167"/>
        <end position="211"/>
    </location>
</feature>
<dbReference type="AlphaFoldDB" id="A0A0D8ZPE7"/>